<dbReference type="GO" id="GO:0000160">
    <property type="term" value="P:phosphorelay signal transduction system"/>
    <property type="evidence" value="ECO:0007669"/>
    <property type="project" value="InterPro"/>
</dbReference>
<dbReference type="CDD" id="cd17546">
    <property type="entry name" value="REC_hyHK_CKI1_RcsC-like"/>
    <property type="match status" value="1"/>
</dbReference>
<feature type="region of interest" description="Disordered" evidence="3">
    <location>
        <begin position="305"/>
        <end position="408"/>
    </location>
</feature>
<name>A0A9P6PL68_9FUNG</name>
<dbReference type="EMBL" id="JAAAJA010000854">
    <property type="protein sequence ID" value="KAG0249208.1"/>
    <property type="molecule type" value="Genomic_DNA"/>
</dbReference>
<dbReference type="PANTHER" id="PTHR43719:SF28">
    <property type="entry name" value="PEROXIDE STRESS-ACTIVATED HISTIDINE KINASE MAK1-RELATED"/>
    <property type="match status" value="1"/>
</dbReference>
<evidence type="ECO:0000259" key="4">
    <source>
        <dbReference type="PROSITE" id="PS50110"/>
    </source>
</evidence>
<evidence type="ECO:0000256" key="1">
    <source>
        <dbReference type="ARBA" id="ARBA00022553"/>
    </source>
</evidence>
<reference evidence="5" key="1">
    <citation type="journal article" date="2020" name="Fungal Divers.">
        <title>Resolving the Mortierellaceae phylogeny through synthesis of multi-gene phylogenetics and phylogenomics.</title>
        <authorList>
            <person name="Vandepol N."/>
            <person name="Liber J."/>
            <person name="Desiro A."/>
            <person name="Na H."/>
            <person name="Kennedy M."/>
            <person name="Barry K."/>
            <person name="Grigoriev I.V."/>
            <person name="Miller A.N."/>
            <person name="O'Donnell K."/>
            <person name="Stajich J.E."/>
            <person name="Bonito G."/>
        </authorList>
    </citation>
    <scope>NUCLEOTIDE SEQUENCE</scope>
    <source>
        <strain evidence="5">KOD948</strain>
    </source>
</reference>
<comment type="caution">
    <text evidence="5">The sequence shown here is derived from an EMBL/GenBank/DDBJ whole genome shotgun (WGS) entry which is preliminary data.</text>
</comment>
<protein>
    <recommendedName>
        <fullName evidence="4">Response regulatory domain-containing protein</fullName>
    </recommendedName>
</protein>
<feature type="compositionally biased region" description="Low complexity" evidence="3">
    <location>
        <begin position="332"/>
        <end position="343"/>
    </location>
</feature>
<dbReference type="InterPro" id="IPR011006">
    <property type="entry name" value="CheY-like_superfamily"/>
</dbReference>
<dbReference type="Gene3D" id="3.40.50.2300">
    <property type="match status" value="1"/>
</dbReference>
<accession>A0A9P6PL68</accession>
<dbReference type="InterPro" id="IPR050956">
    <property type="entry name" value="2C_system_His_kinase"/>
</dbReference>
<keyword evidence="1 2" id="KW-0597">Phosphoprotein</keyword>
<dbReference type="Proteomes" id="UP000726737">
    <property type="component" value="Unassembled WGS sequence"/>
</dbReference>
<evidence type="ECO:0000256" key="3">
    <source>
        <dbReference type="SAM" id="MobiDB-lite"/>
    </source>
</evidence>
<feature type="modified residue" description="4-aspartylphosphate" evidence="2">
    <location>
        <position position="497"/>
    </location>
</feature>
<dbReference type="SUPFAM" id="SSF52172">
    <property type="entry name" value="CheY-like"/>
    <property type="match status" value="1"/>
</dbReference>
<feature type="compositionally biased region" description="Low complexity" evidence="3">
    <location>
        <begin position="380"/>
        <end position="395"/>
    </location>
</feature>
<evidence type="ECO:0000256" key="2">
    <source>
        <dbReference type="PROSITE-ProRule" id="PRU00169"/>
    </source>
</evidence>
<gene>
    <name evidence="5" type="ORF">BG011_009509</name>
</gene>
<proteinExistence type="predicted"/>
<organism evidence="5 6">
    <name type="scientific">Mortierella polycephala</name>
    <dbReference type="NCBI Taxonomy" id="41804"/>
    <lineage>
        <taxon>Eukaryota</taxon>
        <taxon>Fungi</taxon>
        <taxon>Fungi incertae sedis</taxon>
        <taxon>Mucoromycota</taxon>
        <taxon>Mortierellomycotina</taxon>
        <taxon>Mortierellomycetes</taxon>
        <taxon>Mortierellales</taxon>
        <taxon>Mortierellaceae</taxon>
        <taxon>Mortierella</taxon>
    </lineage>
</organism>
<dbReference type="PROSITE" id="PS50110">
    <property type="entry name" value="RESPONSE_REGULATORY"/>
    <property type="match status" value="1"/>
</dbReference>
<feature type="region of interest" description="Disordered" evidence="3">
    <location>
        <begin position="127"/>
        <end position="147"/>
    </location>
</feature>
<dbReference type="OrthoDB" id="60033at2759"/>
<dbReference type="PANTHER" id="PTHR43719">
    <property type="entry name" value="TWO-COMPONENT HISTIDINE KINASE"/>
    <property type="match status" value="1"/>
</dbReference>
<keyword evidence="6" id="KW-1185">Reference proteome</keyword>
<evidence type="ECO:0000313" key="5">
    <source>
        <dbReference type="EMBL" id="KAG0249208.1"/>
    </source>
</evidence>
<evidence type="ECO:0000313" key="6">
    <source>
        <dbReference type="Proteomes" id="UP000726737"/>
    </source>
</evidence>
<sequence length="578" mass="62937">MLRDQIRRILKSVVCLEFDDVKSALESGVIRMTELCSVDGSEMSMDVDASEQHDSMDGDAMGQQDYTIQGKDNALRPEDMMRFDFILVDHVLDSEELDRIYPSPIVAFILLLAPTTETLRWILPPAIKRPQEPEEPPESGQIDIGGRGRIFKSSDIDFAPQELRGRVQRVSHETSAQQNNAAMASIAGGAAAAAAAAKHQRAEHKGASLRGRKPSELFKKRKSRRHITVTRPMPSSSSCIGAGVKNGTCDGGDNSTHKDCQNHGPQRMETTTFQACRLIKPVRRMKLLQITNNAVAHHLKYQGGDLDETSTVDLDSSGVQSALSGEDEDTTPRSSMSPTSSPSITADASVISATSKKRRREHGSPDSGFDQDHQRGPFKSSRPLPSSKVSSMSSSGGDETASRNSGRNIAVVGAQSGNMPKRARNNDTLTLLLSPKERQSCRGKNVLVAEDDFVSQKILEKQLSKLGMNVMIASNGEEAVNQWLSAGQGHYTIAIFDHHMPIMDGLAATKKLRALEAGMAQDQAEEGKAPIRIPIVGLSADIQQTTKESCIKGGMDEYMTKPLLTKGLALLIQRYCCN</sequence>
<feature type="region of interest" description="Disordered" evidence="3">
    <location>
        <begin position="220"/>
        <end position="239"/>
    </location>
</feature>
<dbReference type="AlphaFoldDB" id="A0A9P6PL68"/>
<dbReference type="Pfam" id="PF00072">
    <property type="entry name" value="Response_reg"/>
    <property type="match status" value="1"/>
</dbReference>
<dbReference type="SMART" id="SM00448">
    <property type="entry name" value="REC"/>
    <property type="match status" value="1"/>
</dbReference>
<feature type="domain" description="Response regulatory" evidence="4">
    <location>
        <begin position="445"/>
        <end position="576"/>
    </location>
</feature>
<dbReference type="InterPro" id="IPR001789">
    <property type="entry name" value="Sig_transdc_resp-reg_receiver"/>
</dbReference>
<feature type="compositionally biased region" description="Polar residues" evidence="3">
    <location>
        <begin position="311"/>
        <end position="323"/>
    </location>
</feature>